<evidence type="ECO:0000313" key="1">
    <source>
        <dbReference type="EMBL" id="SEJ91713.1"/>
    </source>
</evidence>
<keyword evidence="2" id="KW-1185">Reference proteome</keyword>
<reference evidence="2" key="1">
    <citation type="submission" date="2016-10" db="EMBL/GenBank/DDBJ databases">
        <authorList>
            <person name="Varghese N."/>
            <person name="Submissions S."/>
        </authorList>
    </citation>
    <scope>NUCLEOTIDE SEQUENCE [LARGE SCALE GENOMIC DNA]</scope>
    <source>
        <strain evidence="2">LMG 26031</strain>
    </source>
</reference>
<sequence>MKIGETVEVYLDLHSLGEKGRCRWIVEKFCGSPFGRKERLNGTTGKADAQATQILALKNCQFYVHQYKAQQIRELKNDKSPHAWVIGELSAVDAVDDVIKNQCTYEVSYNPKLRNLVDDIGHAAFYTEADNNPIYASDVVYLFFDGAAKRLRTFASSPSMRQASYYDNDKYPIIPSARRLSQS</sequence>
<protein>
    <submittedName>
        <fullName evidence="1">Uncharacterized protein</fullName>
    </submittedName>
</protein>
<accession>A0A1H7CPN3</accession>
<dbReference type="InterPro" id="IPR058002">
    <property type="entry name" value="Gp82"/>
</dbReference>
<name>A0A1H7CPN3_9BURK</name>
<gene>
    <name evidence="1" type="ORF">SAMN05192539_102386</name>
</gene>
<evidence type="ECO:0000313" key="2">
    <source>
        <dbReference type="Proteomes" id="UP000198866"/>
    </source>
</evidence>
<dbReference type="EMBL" id="FNYE01000023">
    <property type="protein sequence ID" value="SEJ91713.1"/>
    <property type="molecule type" value="Genomic_DNA"/>
</dbReference>
<proteinExistence type="predicted"/>
<dbReference type="RefSeq" id="WP_090870270.1">
    <property type="nucleotide sequence ID" value="NZ_FNYE01000023.1"/>
</dbReference>
<organism evidence="1 2">
    <name type="scientific">Paraburkholderia diazotrophica</name>
    <dbReference type="NCBI Taxonomy" id="667676"/>
    <lineage>
        <taxon>Bacteria</taxon>
        <taxon>Pseudomonadati</taxon>
        <taxon>Pseudomonadota</taxon>
        <taxon>Betaproteobacteria</taxon>
        <taxon>Burkholderiales</taxon>
        <taxon>Burkholderiaceae</taxon>
        <taxon>Paraburkholderia</taxon>
    </lineage>
</organism>
<dbReference type="Proteomes" id="UP000198866">
    <property type="component" value="Unassembled WGS sequence"/>
</dbReference>
<dbReference type="Pfam" id="PF25735">
    <property type="entry name" value="Phage_L5_gp82"/>
    <property type="match status" value="1"/>
</dbReference>
<dbReference type="AlphaFoldDB" id="A0A1H7CPN3"/>